<dbReference type="EMBL" id="JH597773">
    <property type="protein sequence ID" value="EHQ07407.1"/>
    <property type="molecule type" value="Genomic_DNA"/>
</dbReference>
<name>H2CBN2_9LEPT</name>
<evidence type="ECO:0000313" key="2">
    <source>
        <dbReference type="EMBL" id="EHQ07407.1"/>
    </source>
</evidence>
<organism evidence="2 3">
    <name type="scientific">Leptonema illini DSM 21528</name>
    <dbReference type="NCBI Taxonomy" id="929563"/>
    <lineage>
        <taxon>Bacteria</taxon>
        <taxon>Pseudomonadati</taxon>
        <taxon>Spirochaetota</taxon>
        <taxon>Spirochaetia</taxon>
        <taxon>Leptospirales</taxon>
        <taxon>Leptospiraceae</taxon>
        <taxon>Leptonema</taxon>
    </lineage>
</organism>
<gene>
    <name evidence="2" type="ORF">Lepil_2736</name>
</gene>
<protein>
    <submittedName>
        <fullName evidence="2">Uncharacterized protein</fullName>
    </submittedName>
</protein>
<dbReference type="STRING" id="183.GCA_002009735_01954"/>
<accession>H2CBN2</accession>
<reference evidence="2 3" key="1">
    <citation type="submission" date="2011-10" db="EMBL/GenBank/DDBJ databases">
        <title>The Improved High-Quality Draft genome of Leptonema illini DSM 21528.</title>
        <authorList>
            <consortium name="US DOE Joint Genome Institute (JGI-PGF)"/>
            <person name="Lucas S."/>
            <person name="Copeland A."/>
            <person name="Lapidus A."/>
            <person name="Glavina del Rio T."/>
            <person name="Dalin E."/>
            <person name="Tice H."/>
            <person name="Bruce D."/>
            <person name="Goodwin L."/>
            <person name="Pitluck S."/>
            <person name="Peters L."/>
            <person name="Mikhailova N."/>
            <person name="Held B."/>
            <person name="Kyrpides N."/>
            <person name="Mavromatis K."/>
            <person name="Ivanova N."/>
            <person name="Markowitz V."/>
            <person name="Cheng J.-F."/>
            <person name="Hugenholtz P."/>
            <person name="Woyke T."/>
            <person name="Wu D."/>
            <person name="Gronow S."/>
            <person name="Wellnitz S."/>
            <person name="Brambilla E.-M."/>
            <person name="Klenk H.-P."/>
            <person name="Eisen J.A."/>
        </authorList>
    </citation>
    <scope>NUCLEOTIDE SEQUENCE [LARGE SCALE GENOMIC DNA]</scope>
    <source>
        <strain evidence="2 3">DSM 21528</strain>
    </source>
</reference>
<dbReference type="HOGENOM" id="CLU_1852720_0_0_12"/>
<evidence type="ECO:0000313" key="3">
    <source>
        <dbReference type="Proteomes" id="UP000005737"/>
    </source>
</evidence>
<proteinExistence type="predicted"/>
<evidence type="ECO:0000256" key="1">
    <source>
        <dbReference type="SAM" id="MobiDB-lite"/>
    </source>
</evidence>
<feature type="region of interest" description="Disordered" evidence="1">
    <location>
        <begin position="50"/>
        <end position="88"/>
    </location>
</feature>
<dbReference type="Proteomes" id="UP000005737">
    <property type="component" value="Unassembled WGS sequence"/>
</dbReference>
<sequence>MDGLHSKKAGTSQRRIFTAAAIFMALSFTGNLYCAASCEVGAAPVTPAADCPMHSGQPVNDPYNDRGDHGNSCPGCSDSKVAPEKASQLQPTEVALPFYEASLPLIKEPAAPDIFRHSLDPATSPPLRLFLRLRVLRI</sequence>
<keyword evidence="3" id="KW-1185">Reference proteome</keyword>
<dbReference type="AlphaFoldDB" id="H2CBN2"/>